<sequence length="178" mass="19601">MLTMKILNVNNCDPERDLIQACSKLEQICFGEKGAFNPFVIGAAALAGSLFAACDFNGRVTASAVFFQGTPHPSMMKSASQMLSISENQNTTDTVSGIYLASLCVHPEFRNQGIGKLILQNSFNCLVAKGFNFCWMTVSPDNHQALRLYESQGFKITATLENLYGEGEHRHILSRRLT</sequence>
<dbReference type="Proteomes" id="UP000233256">
    <property type="component" value="Unassembled WGS sequence"/>
</dbReference>
<dbReference type="EMBL" id="PGXC01000001">
    <property type="protein sequence ID" value="PKK92328.1"/>
    <property type="molecule type" value="Genomic_DNA"/>
</dbReference>
<evidence type="ECO:0000256" key="2">
    <source>
        <dbReference type="ARBA" id="ARBA00023315"/>
    </source>
</evidence>
<keyword evidence="2" id="KW-0012">Acyltransferase</keyword>
<dbReference type="PANTHER" id="PTHR43420">
    <property type="entry name" value="ACETYLTRANSFERASE"/>
    <property type="match status" value="1"/>
</dbReference>
<gene>
    <name evidence="4" type="ORF">CVV64_02630</name>
</gene>
<dbReference type="InterPro" id="IPR050680">
    <property type="entry name" value="YpeA/RimI_acetyltransf"/>
</dbReference>
<dbReference type="Pfam" id="PF00583">
    <property type="entry name" value="Acetyltransf_1"/>
    <property type="match status" value="1"/>
</dbReference>
<reference evidence="4 5" key="1">
    <citation type="journal article" date="2017" name="ISME J.">
        <title>Potential for microbial H2 and metal transformations associated with novel bacteria and archaea in deep terrestrial subsurface sediments.</title>
        <authorList>
            <person name="Hernsdorf A.W."/>
            <person name="Amano Y."/>
            <person name="Miyakawa K."/>
            <person name="Ise K."/>
            <person name="Suzuki Y."/>
            <person name="Anantharaman K."/>
            <person name="Probst A."/>
            <person name="Burstein D."/>
            <person name="Thomas B.C."/>
            <person name="Banfield J.F."/>
        </authorList>
    </citation>
    <scope>NUCLEOTIDE SEQUENCE [LARGE SCALE GENOMIC DNA]</scope>
    <source>
        <strain evidence="4">HGW-Wallbacteria-1</strain>
    </source>
</reference>
<evidence type="ECO:0000313" key="4">
    <source>
        <dbReference type="EMBL" id="PKK92328.1"/>
    </source>
</evidence>
<dbReference type="GO" id="GO:0016747">
    <property type="term" value="F:acyltransferase activity, transferring groups other than amino-acyl groups"/>
    <property type="evidence" value="ECO:0007669"/>
    <property type="project" value="InterPro"/>
</dbReference>
<evidence type="ECO:0000256" key="1">
    <source>
        <dbReference type="ARBA" id="ARBA00022679"/>
    </source>
</evidence>
<dbReference type="Gene3D" id="3.40.630.30">
    <property type="match status" value="1"/>
</dbReference>
<keyword evidence="1" id="KW-0808">Transferase</keyword>
<organism evidence="4 5">
    <name type="scientific">Candidatus Wallbacteria bacterium HGW-Wallbacteria-1</name>
    <dbReference type="NCBI Taxonomy" id="2013854"/>
    <lineage>
        <taxon>Bacteria</taxon>
        <taxon>Candidatus Walliibacteriota</taxon>
    </lineage>
</organism>
<proteinExistence type="predicted"/>
<dbReference type="CDD" id="cd04301">
    <property type="entry name" value="NAT_SF"/>
    <property type="match status" value="1"/>
</dbReference>
<evidence type="ECO:0000313" key="5">
    <source>
        <dbReference type="Proteomes" id="UP000233256"/>
    </source>
</evidence>
<evidence type="ECO:0000259" key="3">
    <source>
        <dbReference type="PROSITE" id="PS51186"/>
    </source>
</evidence>
<comment type="caution">
    <text evidence="4">The sequence shown here is derived from an EMBL/GenBank/DDBJ whole genome shotgun (WGS) entry which is preliminary data.</text>
</comment>
<protein>
    <recommendedName>
        <fullName evidence="3">N-acetyltransferase domain-containing protein</fullName>
    </recommendedName>
</protein>
<dbReference type="SUPFAM" id="SSF55729">
    <property type="entry name" value="Acyl-CoA N-acyltransferases (Nat)"/>
    <property type="match status" value="1"/>
</dbReference>
<name>A0A2N1PVJ2_9BACT</name>
<dbReference type="AlphaFoldDB" id="A0A2N1PVJ2"/>
<dbReference type="InterPro" id="IPR016181">
    <property type="entry name" value="Acyl_CoA_acyltransferase"/>
</dbReference>
<accession>A0A2N1PVJ2</accession>
<dbReference type="PROSITE" id="PS51186">
    <property type="entry name" value="GNAT"/>
    <property type="match status" value="1"/>
</dbReference>
<dbReference type="InterPro" id="IPR000182">
    <property type="entry name" value="GNAT_dom"/>
</dbReference>
<feature type="domain" description="N-acetyltransferase" evidence="3">
    <location>
        <begin position="7"/>
        <end position="178"/>
    </location>
</feature>